<keyword evidence="2" id="KW-1185">Reference proteome</keyword>
<proteinExistence type="predicted"/>
<evidence type="ECO:0000313" key="2">
    <source>
        <dbReference type="Proteomes" id="UP000236724"/>
    </source>
</evidence>
<name>A0A1H6F6F5_9GAMM</name>
<accession>A0A1H6F6F5</accession>
<gene>
    <name evidence="1" type="ORF">MBHS_01603</name>
</gene>
<sequence length="1163" mass="136224">MPKQNCNDELLKAQLHFQSNTERSIALAERLLRKIIRTELGDGQCVAEAQRLLDKISRKKSANIPSPTQQENNLINRWAEIDSINHPRLWQFLENLFAEDLCESPHVQNLRNNIIKRFSIWLSELLDGLRNEFNKEDVDFINDGINLIRRNSYYKLALEKEKLVLLEIEFSRDYQKTSVKINADLMEWKVDSARENRLSFDNIPKSFYPKLAILDQGISLVEQDRKNLEAILSSFSIQIAQDWQQLHLFTTKLNELQLFKVKSDFSIPPDWQIKVTEHIEKLLGNIQEFIRQHISGCNTLEELQIEYEQFKSLNISEEEMPLQERWFDSAQKNYISKLNSLLIQVNSKNSLEKIYQEIEEYTNTTSLPIWLIKWVQTIANQVFKLVNMWSQIEQGSEPISEIPDLSIHIPVELVKSHELYITDWNILEEVNCNLGPENKPDDSIFHKALLDISPINDHFPNHRFANELYKIAESGSLRYRLDEAIIHWDIERYIQLCKEQSATPSKVLMQYLQLVKYKKTLSKLQSLASVESYESIQQGLDWMDKWDATLCETKENNKLVSLDEVDLPVIVDNLIKNTYSKYLKLLYSKMDDLLVDESMNSGTLFECADALDLWQGDNKFSRYYRDFQQLAWKRGIQEEINVGNWNGAKSALMEFRQSGGEETEYEQLHTLLSLKESEEADPAKLADVLYDKWYALLPQLGGQQMEDVLFSCMMNNWRHNDEAHLAKLPRLMELGRRFPEIHWSDSFSLWMNWLDIEYELNQPKVDKNCLSALIKLVLLDKGRKLNELLREPLDRKITQWQQNDTNYLLYAWFKHAARNITPPLRSISDAVEPLDKIYHDTKELTANLDKSLRELPKLKHEKIQKYHLLLQADKENWDRLADYFNLLPFVPDFQPSVPKKLSELIQITVFLGQLNQQLLELEEVDLREASNKRTLTNAIGTVKKLDGYKMQAGLNARLETLSALQDINYPLNRLKDEIIRLSKCNKDEAGVLDSNELLPKMLNYLDDIIQIFDFRQMIGRGMWKAVAKDCWTWLKDDGKVLADMPDTLNLHDLKHFFYELHKEEQGLRTDLKNLDKAIEPIRPQIPSGVEPENSEDPKYAEFYIVLPKTAPRTKRGYCLFDREAIKHPTKILLTVKYRNYREDLPEWIAQYLENGIPFSNEGI</sequence>
<dbReference type="AlphaFoldDB" id="A0A1H6F6F5"/>
<reference evidence="1 2" key="1">
    <citation type="submission" date="2016-10" db="EMBL/GenBank/DDBJ databases">
        <authorList>
            <person name="de Groot N.N."/>
        </authorList>
    </citation>
    <scope>NUCLEOTIDE SEQUENCE [LARGE SCALE GENOMIC DNA]</scope>
    <source>
        <strain evidence="1">MBHS1</strain>
    </source>
</reference>
<organism evidence="1 2">
    <name type="scientific">Candidatus Venteria ishoeyi</name>
    <dbReference type="NCBI Taxonomy" id="1899563"/>
    <lineage>
        <taxon>Bacteria</taxon>
        <taxon>Pseudomonadati</taxon>
        <taxon>Pseudomonadota</taxon>
        <taxon>Gammaproteobacteria</taxon>
        <taxon>Thiotrichales</taxon>
        <taxon>Thiotrichaceae</taxon>
        <taxon>Venteria</taxon>
    </lineage>
</organism>
<dbReference type="RefSeq" id="WP_103919635.1">
    <property type="nucleotide sequence ID" value="NZ_FMSV02000377.1"/>
</dbReference>
<dbReference type="EMBL" id="FMSV02000377">
    <property type="protein sequence ID" value="SEH05748.1"/>
    <property type="molecule type" value="Genomic_DNA"/>
</dbReference>
<evidence type="ECO:0000313" key="1">
    <source>
        <dbReference type="EMBL" id="SEH05748.1"/>
    </source>
</evidence>
<protein>
    <submittedName>
        <fullName evidence="1">Uncharacterized protein</fullName>
    </submittedName>
</protein>
<dbReference type="Proteomes" id="UP000236724">
    <property type="component" value="Unassembled WGS sequence"/>
</dbReference>